<name>A0A1Y5TR15_9PROT</name>
<dbReference type="PANTHER" id="PTHR34982">
    <property type="entry name" value="YOP PROTEINS TRANSLOCATION PROTEIN L"/>
    <property type="match status" value="1"/>
</dbReference>
<dbReference type="PANTHER" id="PTHR34982:SF1">
    <property type="entry name" value="FLAGELLAR ASSEMBLY PROTEIN FLIH"/>
    <property type="match status" value="1"/>
</dbReference>
<protein>
    <submittedName>
        <fullName evidence="3">Flagellar assembly protein H</fullName>
    </submittedName>
</protein>
<dbReference type="EMBL" id="FWFR01000003">
    <property type="protein sequence ID" value="SLN69529.1"/>
    <property type="molecule type" value="Genomic_DNA"/>
</dbReference>
<proteinExistence type="predicted"/>
<sequence>MQAGKFLFDREFGAGEVVKAKPKPKPVHTDDDLAAAREAAHAEGVRAGAEQARAGIETVLVQTLETVSAQFQTLAARHEESLREIRAEAAGLAFEIASKLAQSLTEREPLAEIERLIADCLEKLQHEPRVVVRAAEPICEALGPRIDAIARDKAFAGQMVIIPADDMAPGDCRVEWADGGAERDREALEQSIGEAVSRYVASKQSA</sequence>
<evidence type="ECO:0000313" key="4">
    <source>
        <dbReference type="Proteomes" id="UP000193200"/>
    </source>
</evidence>
<keyword evidence="4" id="KW-1185">Reference proteome</keyword>
<dbReference type="OrthoDB" id="7304298at2"/>
<keyword evidence="2" id="KW-0653">Protein transport</keyword>
<dbReference type="InParanoid" id="A0A1Y5TR15"/>
<dbReference type="InterPro" id="IPR051472">
    <property type="entry name" value="T3SS_Stator/FliH"/>
</dbReference>
<keyword evidence="3" id="KW-0966">Cell projection</keyword>
<dbReference type="AlphaFoldDB" id="A0A1Y5TR15"/>
<organism evidence="3 4">
    <name type="scientific">Oceanibacterium hippocampi</name>
    <dbReference type="NCBI Taxonomy" id="745714"/>
    <lineage>
        <taxon>Bacteria</taxon>
        <taxon>Pseudomonadati</taxon>
        <taxon>Pseudomonadota</taxon>
        <taxon>Alphaproteobacteria</taxon>
        <taxon>Sneathiellales</taxon>
        <taxon>Sneathiellaceae</taxon>
        <taxon>Oceanibacterium</taxon>
    </lineage>
</organism>
<accession>A0A1Y5TR15</accession>
<reference evidence="3 4" key="1">
    <citation type="submission" date="2017-03" db="EMBL/GenBank/DDBJ databases">
        <authorList>
            <person name="Afonso C.L."/>
            <person name="Miller P.J."/>
            <person name="Scott M.A."/>
            <person name="Spackman E."/>
            <person name="Goraichik I."/>
            <person name="Dimitrov K.M."/>
            <person name="Suarez D.L."/>
            <person name="Swayne D.E."/>
        </authorList>
    </citation>
    <scope>NUCLEOTIDE SEQUENCE [LARGE SCALE GENOMIC DNA]</scope>
    <source>
        <strain evidence="3 4">CECT 7691</strain>
    </source>
</reference>
<dbReference type="GO" id="GO:0015031">
    <property type="term" value="P:protein transport"/>
    <property type="evidence" value="ECO:0007669"/>
    <property type="project" value="UniProtKB-KW"/>
</dbReference>
<dbReference type="RefSeq" id="WP_085884576.1">
    <property type="nucleotide sequence ID" value="NZ_FWFR01000003.1"/>
</dbReference>
<keyword evidence="3" id="KW-0969">Cilium</keyword>
<gene>
    <name evidence="3" type="ORF">OCH7691_03209</name>
</gene>
<dbReference type="GO" id="GO:0005829">
    <property type="term" value="C:cytosol"/>
    <property type="evidence" value="ECO:0007669"/>
    <property type="project" value="TreeGrafter"/>
</dbReference>
<dbReference type="Proteomes" id="UP000193200">
    <property type="component" value="Unassembled WGS sequence"/>
</dbReference>
<evidence type="ECO:0000313" key="3">
    <source>
        <dbReference type="EMBL" id="SLN69529.1"/>
    </source>
</evidence>
<keyword evidence="1" id="KW-0813">Transport</keyword>
<evidence type="ECO:0000256" key="1">
    <source>
        <dbReference type="ARBA" id="ARBA00022448"/>
    </source>
</evidence>
<keyword evidence="3" id="KW-0282">Flagellum</keyword>
<evidence type="ECO:0000256" key="2">
    <source>
        <dbReference type="ARBA" id="ARBA00022927"/>
    </source>
</evidence>